<evidence type="ECO:0000259" key="3">
    <source>
        <dbReference type="Pfam" id="PF05699"/>
    </source>
</evidence>
<dbReference type="Pfam" id="PF14372">
    <property type="entry name" value="hAT-like_RNase-H"/>
    <property type="match status" value="1"/>
</dbReference>
<feature type="domain" description="hAT-like transposase RNase-H fold" evidence="4">
    <location>
        <begin position="378"/>
        <end position="477"/>
    </location>
</feature>
<protein>
    <recommendedName>
        <fullName evidence="7">BED-type domain-containing protein</fullName>
    </recommendedName>
</protein>
<dbReference type="InterPro" id="IPR008906">
    <property type="entry name" value="HATC_C_dom"/>
</dbReference>
<sequence>MKRAKLDKTHNKTKAKLDKTDTHSAVVAPQDVELEEEADDIDVVEVDVKVEGEEDHVKMERERWSEVWKYYTRLPIGTDGRERAECDRCKKRYICETINGTGSLRNHIPKCPRMDNSDITQFIFAKSGGSISINSTVFKPERFRELISEAIVKHDLPFKFVEYEGIREIFSYLNEKVTTITRNTAKEDVLNLFKREKGKLKKLFELLPGRISLTADLWSSINTYDNAASNDTFVNLLKGQLCNEGALHSNGDYFHVRCCAHVLNLVVQDGLKAIDEGIVKIREFIKYVKGSSIRKRNFLNCVKQVNLNPKKGLRQDVPTRWNATFLMIESALFYRRAFFRLALSDSNYLDCPSNEEWGKLEKIFKFLEVFYEVTCIFSGNKYCTANLYFPSVSTVERTLKEEIESSDTFMKIMACKMYEKFSKYWSEYSPILAMAAVLDPRYKMQYVEFTYKKLYGSSFREHSDCIREKLHYLFGEYVIESPMSYRASTVSTSDSSNSVYKKKDDTTLSKSTREMLQEFTVYETKEFALSQKSQLEMYLDEPRSDITEDINVLSFWKAHQYRYPELASMARDILSIPVSTVASESAFSNGGCVLDQYRSSLKHENVETLICAKDWLFGIKGDEELCLQDLTEDVMKLDSNANDTHEEMESQA</sequence>
<dbReference type="GO" id="GO:0003677">
    <property type="term" value="F:DNA binding"/>
    <property type="evidence" value="ECO:0007669"/>
    <property type="project" value="UniProtKB-KW"/>
</dbReference>
<dbReference type="InterPro" id="IPR025525">
    <property type="entry name" value="hAT-like_transposase_RNase-H"/>
</dbReference>
<evidence type="ECO:0008006" key="7">
    <source>
        <dbReference type="Google" id="ProtNLM"/>
    </source>
</evidence>
<reference evidence="5 6" key="1">
    <citation type="submission" date="2022-01" db="EMBL/GenBank/DDBJ databases">
        <authorList>
            <person name="Xiong W."/>
            <person name="Schranz E."/>
        </authorList>
    </citation>
    <scope>NUCLEOTIDE SEQUENCE [LARGE SCALE GENOMIC DNA]</scope>
</reference>
<dbReference type="SMART" id="SM00614">
    <property type="entry name" value="ZnF_BED"/>
    <property type="match status" value="1"/>
</dbReference>
<keyword evidence="1" id="KW-0238">DNA-binding</keyword>
<dbReference type="InterPro" id="IPR052035">
    <property type="entry name" value="ZnF_BED_domain_contain"/>
</dbReference>
<proteinExistence type="predicted"/>
<keyword evidence="6" id="KW-1185">Reference proteome</keyword>
<dbReference type="InterPro" id="IPR012337">
    <property type="entry name" value="RNaseH-like_sf"/>
</dbReference>
<dbReference type="GO" id="GO:0046983">
    <property type="term" value="F:protein dimerization activity"/>
    <property type="evidence" value="ECO:0007669"/>
    <property type="project" value="InterPro"/>
</dbReference>
<feature type="region of interest" description="Disordered" evidence="2">
    <location>
        <begin position="1"/>
        <end position="23"/>
    </location>
</feature>
<dbReference type="AlphaFoldDB" id="A0AAU9PIT8"/>
<dbReference type="SUPFAM" id="SSF53098">
    <property type="entry name" value="Ribonuclease H-like"/>
    <property type="match status" value="1"/>
</dbReference>
<evidence type="ECO:0000256" key="2">
    <source>
        <dbReference type="SAM" id="MobiDB-lite"/>
    </source>
</evidence>
<dbReference type="Proteomes" id="UP001157418">
    <property type="component" value="Unassembled WGS sequence"/>
</dbReference>
<dbReference type="PANTHER" id="PTHR46481">
    <property type="entry name" value="ZINC FINGER BED DOMAIN-CONTAINING PROTEIN 4"/>
    <property type="match status" value="1"/>
</dbReference>
<dbReference type="PANTHER" id="PTHR46481:SF6">
    <property type="entry name" value="ZINC FINGER BED DOMAIN-CONTAINING PROTEIN RICESLEEPER 2-LIKE"/>
    <property type="match status" value="1"/>
</dbReference>
<comment type="caution">
    <text evidence="5">The sequence shown here is derived from an EMBL/GenBank/DDBJ whole genome shotgun (WGS) entry which is preliminary data.</text>
</comment>
<feature type="compositionally biased region" description="Basic and acidic residues" evidence="2">
    <location>
        <begin position="1"/>
        <end position="22"/>
    </location>
</feature>
<evidence type="ECO:0000313" key="6">
    <source>
        <dbReference type="Proteomes" id="UP001157418"/>
    </source>
</evidence>
<evidence type="ECO:0000256" key="1">
    <source>
        <dbReference type="ARBA" id="ARBA00023125"/>
    </source>
</evidence>
<accession>A0AAU9PIT8</accession>
<organism evidence="5 6">
    <name type="scientific">Lactuca virosa</name>
    <dbReference type="NCBI Taxonomy" id="75947"/>
    <lineage>
        <taxon>Eukaryota</taxon>
        <taxon>Viridiplantae</taxon>
        <taxon>Streptophyta</taxon>
        <taxon>Embryophyta</taxon>
        <taxon>Tracheophyta</taxon>
        <taxon>Spermatophyta</taxon>
        <taxon>Magnoliopsida</taxon>
        <taxon>eudicotyledons</taxon>
        <taxon>Gunneridae</taxon>
        <taxon>Pentapetalae</taxon>
        <taxon>asterids</taxon>
        <taxon>campanulids</taxon>
        <taxon>Asterales</taxon>
        <taxon>Asteraceae</taxon>
        <taxon>Cichorioideae</taxon>
        <taxon>Cichorieae</taxon>
        <taxon>Lactucinae</taxon>
        <taxon>Lactuca</taxon>
    </lineage>
</organism>
<dbReference type="Pfam" id="PF05699">
    <property type="entry name" value="Dimer_Tnp_hAT"/>
    <property type="match status" value="1"/>
</dbReference>
<evidence type="ECO:0000259" key="4">
    <source>
        <dbReference type="Pfam" id="PF14372"/>
    </source>
</evidence>
<gene>
    <name evidence="5" type="ORF">LVIROSA_LOCUS34973</name>
</gene>
<dbReference type="EMBL" id="CAKMRJ010005634">
    <property type="protein sequence ID" value="CAH1449490.1"/>
    <property type="molecule type" value="Genomic_DNA"/>
</dbReference>
<name>A0AAU9PIT8_9ASTR</name>
<evidence type="ECO:0000313" key="5">
    <source>
        <dbReference type="EMBL" id="CAH1449490.1"/>
    </source>
</evidence>
<feature type="domain" description="HAT C-terminal dimerisation" evidence="3">
    <location>
        <begin position="535"/>
        <end position="616"/>
    </location>
</feature>